<gene>
    <name evidence="2" type="ORF">MNBD_ALPHA07-976</name>
</gene>
<evidence type="ECO:0000313" key="2">
    <source>
        <dbReference type="EMBL" id="VAW02736.1"/>
    </source>
</evidence>
<accession>A0A3B0T729</accession>
<dbReference type="EMBL" id="UOEG01000246">
    <property type="protein sequence ID" value="VAW02736.1"/>
    <property type="molecule type" value="Genomic_DNA"/>
</dbReference>
<keyword evidence="1" id="KW-0472">Membrane</keyword>
<reference evidence="2" key="1">
    <citation type="submission" date="2018-06" db="EMBL/GenBank/DDBJ databases">
        <authorList>
            <person name="Zhirakovskaya E."/>
        </authorList>
    </citation>
    <scope>NUCLEOTIDE SEQUENCE</scope>
</reference>
<feature type="transmembrane region" description="Helical" evidence="1">
    <location>
        <begin position="37"/>
        <end position="53"/>
    </location>
</feature>
<evidence type="ECO:0008006" key="3">
    <source>
        <dbReference type="Google" id="ProtNLM"/>
    </source>
</evidence>
<keyword evidence="1" id="KW-1133">Transmembrane helix</keyword>
<sequence>MDNAYSSMTPTTPLEAGESVLHAFHPSSAIYMRDHKRLAVAAMVAGMWILWLMGNPYVWTGAIGGLAAVAVRAFYLASDELGARWDLTETRLLGPQGRAVRLSEIGKLRTFGSAVQIVTKKGDKHLMKYQADNAATKASIEAAIREEQR</sequence>
<evidence type="ECO:0000256" key="1">
    <source>
        <dbReference type="SAM" id="Phobius"/>
    </source>
</evidence>
<proteinExistence type="predicted"/>
<keyword evidence="1" id="KW-0812">Transmembrane</keyword>
<name>A0A3B0T729_9ZZZZ</name>
<organism evidence="2">
    <name type="scientific">hydrothermal vent metagenome</name>
    <dbReference type="NCBI Taxonomy" id="652676"/>
    <lineage>
        <taxon>unclassified sequences</taxon>
        <taxon>metagenomes</taxon>
        <taxon>ecological metagenomes</taxon>
    </lineage>
</organism>
<protein>
    <recommendedName>
        <fullName evidence="3">DUF304 domain-containing protein</fullName>
    </recommendedName>
</protein>
<dbReference type="AlphaFoldDB" id="A0A3B0T729"/>